<keyword evidence="4" id="KW-1185">Reference proteome</keyword>
<organism evidence="3 4">
    <name type="scientific">Corallococcus aberystwythensis</name>
    <dbReference type="NCBI Taxonomy" id="2316722"/>
    <lineage>
        <taxon>Bacteria</taxon>
        <taxon>Pseudomonadati</taxon>
        <taxon>Myxococcota</taxon>
        <taxon>Myxococcia</taxon>
        <taxon>Myxococcales</taxon>
        <taxon>Cystobacterineae</taxon>
        <taxon>Myxococcaceae</taxon>
        <taxon>Corallococcus</taxon>
    </lineage>
</organism>
<dbReference type="Pfam" id="PF12869">
    <property type="entry name" value="tRNA_anti-like"/>
    <property type="match status" value="1"/>
</dbReference>
<evidence type="ECO:0000313" key="3">
    <source>
        <dbReference type="EMBL" id="RKH63165.1"/>
    </source>
</evidence>
<keyword evidence="2" id="KW-0812">Transmembrane</keyword>
<comment type="caution">
    <text evidence="3">The sequence shown here is derived from an EMBL/GenBank/DDBJ whole genome shotgun (WGS) entry which is preliminary data.</text>
</comment>
<protein>
    <submittedName>
        <fullName evidence="3">Zinc-ribbon domain-containing protein</fullName>
    </submittedName>
</protein>
<keyword evidence="2" id="KW-0472">Membrane</keyword>
<feature type="region of interest" description="Disordered" evidence="1">
    <location>
        <begin position="1"/>
        <end position="40"/>
    </location>
</feature>
<feature type="transmembrane region" description="Helical" evidence="2">
    <location>
        <begin position="109"/>
        <end position="130"/>
    </location>
</feature>
<keyword evidence="2" id="KW-1133">Transmembrane helix</keyword>
<proteinExistence type="predicted"/>
<dbReference type="AlphaFoldDB" id="A0A3A8QAA5"/>
<evidence type="ECO:0000256" key="2">
    <source>
        <dbReference type="SAM" id="Phobius"/>
    </source>
</evidence>
<dbReference type="InterPro" id="IPR024422">
    <property type="entry name" value="Protein_unknown_function_OB"/>
</dbReference>
<reference evidence="4" key="1">
    <citation type="submission" date="2018-09" db="EMBL/GenBank/DDBJ databases">
        <authorList>
            <person name="Livingstone P.G."/>
            <person name="Whitworth D.E."/>
        </authorList>
    </citation>
    <scope>NUCLEOTIDE SEQUENCE [LARGE SCALE GENOMIC DNA]</scope>
    <source>
        <strain evidence="4">AB050A</strain>
    </source>
</reference>
<dbReference type="EMBL" id="RAWK01000122">
    <property type="protein sequence ID" value="RKH63165.1"/>
    <property type="molecule type" value="Genomic_DNA"/>
</dbReference>
<dbReference type="Proteomes" id="UP000267003">
    <property type="component" value="Unassembled WGS sequence"/>
</dbReference>
<gene>
    <name evidence="3" type="ORF">D7W81_20825</name>
</gene>
<accession>A0A3A8QAA5</accession>
<evidence type="ECO:0000313" key="4">
    <source>
        <dbReference type="Proteomes" id="UP000267003"/>
    </source>
</evidence>
<name>A0A3A8QAA5_9BACT</name>
<sequence length="259" mass="27063">MGMAAHFVSLGSPPRGVPVPRTTPQPRTGPAHGDRERGPAAPTPYEGWCRVLKTANPDPASAQCSTGFGWEIAMALVKCKQCGNDVASNAAACPKCGAPVPRGTSVLKVTLFVVGGLFSLCFLGTCLGAVGAAKKGSSSSGASSSSAAPTPPPEPKLVAIRTLLAEYADNEVRADSNFKDQIIQTAGVVDDVKKDITNSVYVTLGTGRQFEIPQIQCFVTDDQVKRAASLSKGTKIGVRGRVQGLMMNVLVRDCEFLDI</sequence>
<evidence type="ECO:0000256" key="1">
    <source>
        <dbReference type="SAM" id="MobiDB-lite"/>
    </source>
</evidence>